<protein>
    <submittedName>
        <fullName evidence="1">Uncharacterized protein</fullName>
    </submittedName>
</protein>
<sequence>MEPDLLALIVGMRGSIHCRCLVRRPSKTNTRLFSCTGGRCSARLLPRDVCDATTTFAASIDVDGGGGKFGSNYWCSKMESLMWASMEESVKRRRWWHPRLIRRSTSLIFSSVSSLKQAFQELLPKISLLKSCFLIKPTGAM</sequence>
<dbReference type="AlphaFoldDB" id="A0A835MVM6"/>
<reference evidence="1 2" key="1">
    <citation type="submission" date="2020-10" db="EMBL/GenBank/DDBJ databases">
        <title>Plant Genome Project.</title>
        <authorList>
            <person name="Zhang R.-G."/>
        </authorList>
    </citation>
    <scope>NUCLEOTIDE SEQUENCE [LARGE SCALE GENOMIC DNA]</scope>
    <source>
        <strain evidence="1">FAFU-HL-1</strain>
        <tissue evidence="1">Leaf</tissue>
    </source>
</reference>
<evidence type="ECO:0000313" key="2">
    <source>
        <dbReference type="Proteomes" id="UP000657918"/>
    </source>
</evidence>
<evidence type="ECO:0000313" key="1">
    <source>
        <dbReference type="EMBL" id="KAF9678499.1"/>
    </source>
</evidence>
<dbReference type="Proteomes" id="UP000657918">
    <property type="component" value="Unassembled WGS sequence"/>
</dbReference>
<comment type="caution">
    <text evidence="1">The sequence shown here is derived from an EMBL/GenBank/DDBJ whole genome shotgun (WGS) entry which is preliminary data.</text>
</comment>
<gene>
    <name evidence="1" type="ORF">SADUNF_Sadunf07G0041300</name>
</gene>
<accession>A0A835MVM6</accession>
<proteinExistence type="predicted"/>
<dbReference type="EMBL" id="JADGMS010000007">
    <property type="protein sequence ID" value="KAF9678499.1"/>
    <property type="molecule type" value="Genomic_DNA"/>
</dbReference>
<organism evidence="1 2">
    <name type="scientific">Salix dunnii</name>
    <dbReference type="NCBI Taxonomy" id="1413687"/>
    <lineage>
        <taxon>Eukaryota</taxon>
        <taxon>Viridiplantae</taxon>
        <taxon>Streptophyta</taxon>
        <taxon>Embryophyta</taxon>
        <taxon>Tracheophyta</taxon>
        <taxon>Spermatophyta</taxon>
        <taxon>Magnoliopsida</taxon>
        <taxon>eudicotyledons</taxon>
        <taxon>Gunneridae</taxon>
        <taxon>Pentapetalae</taxon>
        <taxon>rosids</taxon>
        <taxon>fabids</taxon>
        <taxon>Malpighiales</taxon>
        <taxon>Salicaceae</taxon>
        <taxon>Saliceae</taxon>
        <taxon>Salix</taxon>
    </lineage>
</organism>
<name>A0A835MVM6_9ROSI</name>
<keyword evidence="2" id="KW-1185">Reference proteome</keyword>